<dbReference type="RefSeq" id="WP_011699889.1">
    <property type="nucleotide sequence ID" value="NC_008554.1"/>
</dbReference>
<reference evidence="3 4" key="1">
    <citation type="submission" date="2006-10" db="EMBL/GenBank/DDBJ databases">
        <title>Complete sequence of Syntrophobacter fumaroxidans MPOB.</title>
        <authorList>
            <consortium name="US DOE Joint Genome Institute"/>
            <person name="Copeland A."/>
            <person name="Lucas S."/>
            <person name="Lapidus A."/>
            <person name="Barry K."/>
            <person name="Detter J.C."/>
            <person name="Glavina del Rio T."/>
            <person name="Hammon N."/>
            <person name="Israni S."/>
            <person name="Pitluck S."/>
            <person name="Goltsman E.G."/>
            <person name="Martinez M."/>
            <person name="Schmutz J."/>
            <person name="Larimer F."/>
            <person name="Land M."/>
            <person name="Hauser L."/>
            <person name="Kyrpides N."/>
            <person name="Kim E."/>
            <person name="Boone D.R."/>
            <person name="Brockman F."/>
            <person name="Culley D."/>
            <person name="Ferry J."/>
            <person name="Gunsalus R."/>
            <person name="McInerney M.J."/>
            <person name="Morrison M."/>
            <person name="Plugge C."/>
            <person name="Rohlin L."/>
            <person name="Scholten J."/>
            <person name="Sieber J."/>
            <person name="Stams A.J.M."/>
            <person name="Worm P."/>
            <person name="Henstra A.M."/>
            <person name="Richardson P."/>
        </authorList>
    </citation>
    <scope>NUCLEOTIDE SEQUENCE [LARGE SCALE GENOMIC DNA]</scope>
    <source>
        <strain evidence="4">DSM 10017 / MPOB</strain>
    </source>
</reference>
<name>A0LMW2_SYNFM</name>
<sequence>MPDKTKTNVSPSMGPHRFEMGAWISCAPFERLLNIEIAEASDGRAVLRMPFFIEYAQGGGLMHGGALVSLADTAVVMAIKSLVPELSHFATITMETKFLLPVKRGIVTARAEVIEREGRLLKGRATVYDEQDRVVMEFASLFKMARDTRIRGITFIGA</sequence>
<dbReference type="NCBIfam" id="TIGR00369">
    <property type="entry name" value="unchar_dom_1"/>
    <property type="match status" value="1"/>
</dbReference>
<gene>
    <name evidence="3" type="ordered locus">Sfum_3091</name>
</gene>
<dbReference type="InterPro" id="IPR003736">
    <property type="entry name" value="PAAI_dom"/>
</dbReference>
<dbReference type="PANTHER" id="PTHR42856">
    <property type="entry name" value="ACYL-COENZYME A THIOESTERASE PAAI"/>
    <property type="match status" value="1"/>
</dbReference>
<dbReference type="SUPFAM" id="SSF54637">
    <property type="entry name" value="Thioesterase/thiol ester dehydrase-isomerase"/>
    <property type="match status" value="1"/>
</dbReference>
<dbReference type="KEGG" id="sfu:Sfum_3091"/>
<dbReference type="AlphaFoldDB" id="A0LMW2"/>
<protein>
    <submittedName>
        <fullName evidence="3">Uncharacterized domain 1</fullName>
    </submittedName>
</protein>
<evidence type="ECO:0000259" key="2">
    <source>
        <dbReference type="Pfam" id="PF03061"/>
    </source>
</evidence>
<dbReference type="Proteomes" id="UP000001784">
    <property type="component" value="Chromosome"/>
</dbReference>
<dbReference type="InterPro" id="IPR029069">
    <property type="entry name" value="HotDog_dom_sf"/>
</dbReference>
<dbReference type="InterPro" id="IPR006683">
    <property type="entry name" value="Thioestr_dom"/>
</dbReference>
<dbReference type="InParanoid" id="A0LMW2"/>
<dbReference type="Pfam" id="PF03061">
    <property type="entry name" value="4HBT"/>
    <property type="match status" value="1"/>
</dbReference>
<evidence type="ECO:0000256" key="1">
    <source>
        <dbReference type="ARBA" id="ARBA00022801"/>
    </source>
</evidence>
<dbReference type="Gene3D" id="3.10.129.10">
    <property type="entry name" value="Hotdog Thioesterase"/>
    <property type="match status" value="1"/>
</dbReference>
<dbReference type="OrthoDB" id="5472145at2"/>
<keyword evidence="4" id="KW-1185">Reference proteome</keyword>
<dbReference type="GO" id="GO:0016289">
    <property type="term" value="F:acyl-CoA hydrolase activity"/>
    <property type="evidence" value="ECO:0007669"/>
    <property type="project" value="TreeGrafter"/>
</dbReference>
<feature type="domain" description="Thioesterase" evidence="2">
    <location>
        <begin position="59"/>
        <end position="135"/>
    </location>
</feature>
<keyword evidence="1" id="KW-0378">Hydrolase</keyword>
<dbReference type="HOGENOM" id="CLU_089876_3_3_7"/>
<dbReference type="InterPro" id="IPR052723">
    <property type="entry name" value="Acyl-CoA_thioesterase_PaaI"/>
</dbReference>
<evidence type="ECO:0000313" key="4">
    <source>
        <dbReference type="Proteomes" id="UP000001784"/>
    </source>
</evidence>
<accession>A0LMW2</accession>
<proteinExistence type="predicted"/>
<evidence type="ECO:0000313" key="3">
    <source>
        <dbReference type="EMBL" id="ABK18764.1"/>
    </source>
</evidence>
<dbReference type="eggNOG" id="COG2050">
    <property type="taxonomic scope" value="Bacteria"/>
</dbReference>
<dbReference type="PANTHER" id="PTHR42856:SF1">
    <property type="entry name" value="ACYL-COENZYME A THIOESTERASE PAAI"/>
    <property type="match status" value="1"/>
</dbReference>
<organism evidence="3 4">
    <name type="scientific">Syntrophobacter fumaroxidans (strain DSM 10017 / MPOB)</name>
    <dbReference type="NCBI Taxonomy" id="335543"/>
    <lineage>
        <taxon>Bacteria</taxon>
        <taxon>Pseudomonadati</taxon>
        <taxon>Thermodesulfobacteriota</taxon>
        <taxon>Syntrophobacteria</taxon>
        <taxon>Syntrophobacterales</taxon>
        <taxon>Syntrophobacteraceae</taxon>
        <taxon>Syntrophobacter</taxon>
    </lineage>
</organism>
<dbReference type="STRING" id="335543.Sfum_3091"/>
<dbReference type="CDD" id="cd03443">
    <property type="entry name" value="PaaI_thioesterase"/>
    <property type="match status" value="1"/>
</dbReference>
<dbReference type="EMBL" id="CP000478">
    <property type="protein sequence ID" value="ABK18764.1"/>
    <property type="molecule type" value="Genomic_DNA"/>
</dbReference>